<dbReference type="Proteomes" id="UP001234297">
    <property type="component" value="Chromosome 11"/>
</dbReference>
<evidence type="ECO:0000313" key="1">
    <source>
        <dbReference type="EMBL" id="KAJ8625406.1"/>
    </source>
</evidence>
<reference evidence="1 2" key="1">
    <citation type="journal article" date="2022" name="Hortic Res">
        <title>A haplotype resolved chromosomal level avocado genome allows analysis of novel avocado genes.</title>
        <authorList>
            <person name="Nath O."/>
            <person name="Fletcher S.J."/>
            <person name="Hayward A."/>
            <person name="Shaw L.M."/>
            <person name="Masouleh A.K."/>
            <person name="Furtado A."/>
            <person name="Henry R.J."/>
            <person name="Mitter N."/>
        </authorList>
    </citation>
    <scope>NUCLEOTIDE SEQUENCE [LARGE SCALE GENOMIC DNA]</scope>
    <source>
        <strain evidence="2">cv. Hass</strain>
    </source>
</reference>
<keyword evidence="2" id="KW-1185">Reference proteome</keyword>
<comment type="caution">
    <text evidence="1">The sequence shown here is derived from an EMBL/GenBank/DDBJ whole genome shotgun (WGS) entry which is preliminary data.</text>
</comment>
<accession>A0ACC2KVW6</accession>
<proteinExistence type="predicted"/>
<evidence type="ECO:0000313" key="2">
    <source>
        <dbReference type="Proteomes" id="UP001234297"/>
    </source>
</evidence>
<gene>
    <name evidence="1" type="ORF">MRB53_033936</name>
</gene>
<organism evidence="1 2">
    <name type="scientific">Persea americana</name>
    <name type="common">Avocado</name>
    <dbReference type="NCBI Taxonomy" id="3435"/>
    <lineage>
        <taxon>Eukaryota</taxon>
        <taxon>Viridiplantae</taxon>
        <taxon>Streptophyta</taxon>
        <taxon>Embryophyta</taxon>
        <taxon>Tracheophyta</taxon>
        <taxon>Spermatophyta</taxon>
        <taxon>Magnoliopsida</taxon>
        <taxon>Magnoliidae</taxon>
        <taxon>Laurales</taxon>
        <taxon>Lauraceae</taxon>
        <taxon>Persea</taxon>
    </lineage>
</organism>
<sequence length="1549" mass="174867">MAMDKTKDLYGLHELLDPAIGLATSLGGLERFVDLAMSCVEESGVDRPTMGQVVKEIESIMQLAGMNPNADSASTSASYEGRGTPGHPYNNEAAFDYSDSIERSAHNPMVNSMDGDAVAPNRRLEGRLFKWRPSFPVLARWFLKTAMWLVFLEWVIMIFLYPSPSLVGTFLKWFYATDTSFYGLVASFLWMFGAHVLILAILAAIYVMAFPTEYQKTKKSRFFRFRLSTFPALVSGPFGVVSAAELIGILIFAAFIVWACYGYTIQNRRNTSTLPVSSRERRHLFIEYAGYRLGTIGMFVIGFLFVPISRGSVLLRVIGVPFEHAARYHIWLGHLTMAIFTLHSLCYMGSWGLRGNLSHKLLKWNKHDVSYFPGLVSLVAGLLMWVTTLNPVRRRNFELFFYTHQLYAVFVIFFALHVGDFLFSVSAGAIFLFLLDRFLRFWQSRTTVDVISATNLPCGAVELILSKPRNLQYNALSFIFLKLKEISHLQWHPFSVSSSPLDGKNHLSVVIKGLGQWTKKLSNNISNAPEKIQEGIPFQPCSTITASVEGPYGHQSPYHLKYENLVFVAGGIGITPFLAILSDILHRIKEKKPCLPKQILLVWAVKRSQELSLLSLVDAESICPSFPDNLHLQIQTYVTREPGPQLEDGSLQISMHRSTFHNANGKSMSGLVATGNNMWSGVYTIVPIVGFITLLTLLKAFYIKPYNITTWWVQGLLFLICMAVSVAVFGGVVIFLWRRWERKVSGYDKCTNGNDKSVSSQHSDPKSQTKTCQTSLHHLMSTQYGRRPNMQAIFNSVSNRWGNVDVGVIRQYKDVRISLQFIIYGTTRSWRFSSFEQRVCSYSSQVETFYSTWVFEKILLATGGTFFGSIGGVFLVFSGPIIIIALLAVVYLTAFPRENHEVKKMKCSRFRLWTLPIFVNGPFGIISAAELIGILVFAAYIICAAYAYTMYNLHLVSKMSLPSKEKSYKLLEYSGLRFASIGFSCMGFLFLPVTRGSILLKLIDVPFERAARYHVWLGHVTMAMFTLHGLCFLVLWSLEGSLLHEIVRWQSNNIANLPGVIVLFVGLLMWVTSLNPVRKRYFELFYYTHHLYTIFIVVLALHVGDSVFSCAAGGIFLFILDRFLRFWQSRREVGVVSATRLPCGTLELVLSKPRDMKYNALSLIFIRIRDLSWLQWHPFSVSSSPLDGKHHLSVLIKVLGDWTGEMRDKCSNVLEQSREVLPCQPYSRITAYVEGPYGHDSAYHLAYENLILVAGGIGISPLLAILRDIMHRTRENKCCLPKNVLVVWAVKRSRELSLLSMIDPKLWDIRAVGSLLLSAAPCFVSLDSLAAQSGLIAGLACGYFFFLFEEDGNHSTSEIYSFPVTNGSSMSGLVGTANNIWSGIYIFSSTIGFIILFGLMEALYVTPFDVKCWWFKGLLFVICMIVSVVVFGGVVVFLWNQWERRASNREKYANGHEISDIAQYDDPKMQNNASESRIARMNSTHYGCRPNFPEIFSCVSERWGNVLVGVIACGPQSLQTSVAAECRSRTIWRREDQPIFHFYCHSFDL</sequence>
<name>A0ACC2KVW6_PERAE</name>
<protein>
    <submittedName>
        <fullName evidence="1">Uncharacterized protein</fullName>
    </submittedName>
</protein>
<dbReference type="EMBL" id="CM056819">
    <property type="protein sequence ID" value="KAJ8625406.1"/>
    <property type="molecule type" value="Genomic_DNA"/>
</dbReference>